<protein>
    <submittedName>
        <fullName evidence="4">Uncharacterized protein</fullName>
    </submittedName>
</protein>
<dbReference type="RefSeq" id="WP_200236167.1">
    <property type="nucleotide sequence ID" value="NZ_NRRV01000017.1"/>
</dbReference>
<proteinExistence type="predicted"/>
<keyword evidence="3" id="KW-1133">Transmembrane helix</keyword>
<reference evidence="4 5" key="1">
    <citation type="journal article" date="2020" name="Microorganisms">
        <title>Osmotic Adaptation and Compatible Solute Biosynthesis of Phototrophic Bacteria as Revealed from Genome Analyses.</title>
        <authorList>
            <person name="Imhoff J.F."/>
            <person name="Rahn T."/>
            <person name="Kunzel S."/>
            <person name="Keller A."/>
            <person name="Neulinger S.C."/>
        </authorList>
    </citation>
    <scope>NUCLEOTIDE SEQUENCE [LARGE SCALE GENOMIC DNA]</scope>
    <source>
        <strain evidence="4 5">DSM 6210</strain>
    </source>
</reference>
<feature type="transmembrane region" description="Helical" evidence="3">
    <location>
        <begin position="167"/>
        <end position="190"/>
    </location>
</feature>
<sequence length="223" mass="24162">MATQTETEEPMAQDPQARITALEAELQRVRAEADAERERFERRLKLAQSALPERRDPRTVTQNVAAHQEIEGLRGALRERDRVVKELTGQVRSLEDQLEDGYHQMDALRRQLDQRDEDLAEARRQAARAAPKPASLPPRVSRQPAQPAPVPSPAPVPPPAAAERADALTFVIGVLVGALLTCALAVGLWWTGSWPAPPAAAARGEPTGAQGLIAASGRQLHGG</sequence>
<evidence type="ECO:0000313" key="5">
    <source>
        <dbReference type="Proteomes" id="UP000748752"/>
    </source>
</evidence>
<keyword evidence="1" id="KW-0175">Coiled coil</keyword>
<comment type="caution">
    <text evidence="4">The sequence shown here is derived from an EMBL/GenBank/DDBJ whole genome shotgun (WGS) entry which is preliminary data.</text>
</comment>
<feature type="compositionally biased region" description="Low complexity" evidence="2">
    <location>
        <begin position="127"/>
        <end position="145"/>
    </location>
</feature>
<accession>A0ABS1CG38</accession>
<keyword evidence="3" id="KW-0472">Membrane</keyword>
<evidence type="ECO:0000256" key="1">
    <source>
        <dbReference type="SAM" id="Coils"/>
    </source>
</evidence>
<evidence type="ECO:0000256" key="3">
    <source>
        <dbReference type="SAM" id="Phobius"/>
    </source>
</evidence>
<keyword evidence="3" id="KW-0812">Transmembrane</keyword>
<organism evidence="4 5">
    <name type="scientific">Thiohalocapsa halophila</name>
    <dbReference type="NCBI Taxonomy" id="69359"/>
    <lineage>
        <taxon>Bacteria</taxon>
        <taxon>Pseudomonadati</taxon>
        <taxon>Pseudomonadota</taxon>
        <taxon>Gammaproteobacteria</taxon>
        <taxon>Chromatiales</taxon>
        <taxon>Chromatiaceae</taxon>
        <taxon>Thiohalocapsa</taxon>
    </lineage>
</organism>
<evidence type="ECO:0000256" key="2">
    <source>
        <dbReference type="SAM" id="MobiDB-lite"/>
    </source>
</evidence>
<feature type="compositionally biased region" description="Pro residues" evidence="2">
    <location>
        <begin position="146"/>
        <end position="160"/>
    </location>
</feature>
<keyword evidence="5" id="KW-1185">Reference proteome</keyword>
<dbReference type="Proteomes" id="UP000748752">
    <property type="component" value="Unassembled WGS sequence"/>
</dbReference>
<feature type="region of interest" description="Disordered" evidence="2">
    <location>
        <begin position="119"/>
        <end position="160"/>
    </location>
</feature>
<name>A0ABS1CG38_9GAMM</name>
<dbReference type="EMBL" id="NRRV01000017">
    <property type="protein sequence ID" value="MBK1630870.1"/>
    <property type="molecule type" value="Genomic_DNA"/>
</dbReference>
<feature type="coiled-coil region" evidence="1">
    <location>
        <begin position="19"/>
        <end position="50"/>
    </location>
</feature>
<gene>
    <name evidence="4" type="ORF">CKO31_08960</name>
</gene>
<evidence type="ECO:0000313" key="4">
    <source>
        <dbReference type="EMBL" id="MBK1630870.1"/>
    </source>
</evidence>